<sequence>MTLLRSIAIFSHPIIAFLVASNLSFNGVGAISKQRELDYFVLSLQWPGTNCRETQKCCKTNACCRGSNAPMEFTLQKHGTCAYPVIKNEYDYFQTAVNLYLKYNVTKVLTEAGYVPSNSEKYPLGGIISAIENAFHMTPLVVCSDGAVEELRLCFYKDFKNYLMNVKTQFLISSQPRDCVTTSGIREVVGSSTSLCPKYVSLPTYGSAGEWSNPGGTQSLDPCFVCDSNLPLEEPLSPCCCKY</sequence>
<evidence type="ECO:0000313" key="4">
    <source>
        <dbReference type="EMBL" id="KAJ8449021.1"/>
    </source>
</evidence>
<name>A0A9Q1KQL2_9CARY</name>
<dbReference type="GO" id="GO:0033897">
    <property type="term" value="F:ribonuclease T2 activity"/>
    <property type="evidence" value="ECO:0007669"/>
    <property type="project" value="InterPro"/>
</dbReference>
<comment type="similarity">
    <text evidence="1 2">Belongs to the RNase T2 family.</text>
</comment>
<dbReference type="SUPFAM" id="SSF55895">
    <property type="entry name" value="Ribonuclease Rh-like"/>
    <property type="match status" value="1"/>
</dbReference>
<dbReference type="Proteomes" id="UP001153076">
    <property type="component" value="Unassembled WGS sequence"/>
</dbReference>
<organism evidence="4 5">
    <name type="scientific">Carnegiea gigantea</name>
    <dbReference type="NCBI Taxonomy" id="171969"/>
    <lineage>
        <taxon>Eukaryota</taxon>
        <taxon>Viridiplantae</taxon>
        <taxon>Streptophyta</taxon>
        <taxon>Embryophyta</taxon>
        <taxon>Tracheophyta</taxon>
        <taxon>Spermatophyta</taxon>
        <taxon>Magnoliopsida</taxon>
        <taxon>eudicotyledons</taxon>
        <taxon>Gunneridae</taxon>
        <taxon>Pentapetalae</taxon>
        <taxon>Caryophyllales</taxon>
        <taxon>Cactineae</taxon>
        <taxon>Cactaceae</taxon>
        <taxon>Cactoideae</taxon>
        <taxon>Echinocereeae</taxon>
        <taxon>Carnegiea</taxon>
    </lineage>
</organism>
<keyword evidence="5" id="KW-1185">Reference proteome</keyword>
<feature type="chain" id="PRO_5040450784" evidence="3">
    <location>
        <begin position="31"/>
        <end position="243"/>
    </location>
</feature>
<dbReference type="AlphaFoldDB" id="A0A9Q1KQL2"/>
<dbReference type="GO" id="GO:0003723">
    <property type="term" value="F:RNA binding"/>
    <property type="evidence" value="ECO:0007669"/>
    <property type="project" value="InterPro"/>
</dbReference>
<dbReference type="OrthoDB" id="435754at2759"/>
<dbReference type="EMBL" id="JAKOGI010000025">
    <property type="protein sequence ID" value="KAJ8449021.1"/>
    <property type="molecule type" value="Genomic_DNA"/>
</dbReference>
<feature type="signal peptide" evidence="3">
    <location>
        <begin position="1"/>
        <end position="30"/>
    </location>
</feature>
<keyword evidence="3" id="KW-0732">Signal</keyword>
<dbReference type="Gene3D" id="3.90.730.10">
    <property type="entry name" value="Ribonuclease T2-like"/>
    <property type="match status" value="2"/>
</dbReference>
<evidence type="ECO:0000313" key="5">
    <source>
        <dbReference type="Proteomes" id="UP001153076"/>
    </source>
</evidence>
<dbReference type="InterPro" id="IPR036430">
    <property type="entry name" value="RNase_T2-like_sf"/>
</dbReference>
<dbReference type="GO" id="GO:0006401">
    <property type="term" value="P:RNA catabolic process"/>
    <property type="evidence" value="ECO:0007669"/>
    <property type="project" value="TreeGrafter"/>
</dbReference>
<comment type="caution">
    <text evidence="4">The sequence shown here is derived from an EMBL/GenBank/DDBJ whole genome shotgun (WGS) entry which is preliminary data.</text>
</comment>
<dbReference type="InterPro" id="IPR001568">
    <property type="entry name" value="RNase_T2-like"/>
</dbReference>
<dbReference type="PANTHER" id="PTHR11240:SF22">
    <property type="entry name" value="RIBONUCLEASE T2"/>
    <property type="match status" value="1"/>
</dbReference>
<reference evidence="4" key="1">
    <citation type="submission" date="2022-04" db="EMBL/GenBank/DDBJ databases">
        <title>Carnegiea gigantea Genome sequencing and assembly v2.</title>
        <authorList>
            <person name="Copetti D."/>
            <person name="Sanderson M.J."/>
            <person name="Burquez A."/>
            <person name="Wojciechowski M.F."/>
        </authorList>
    </citation>
    <scope>NUCLEOTIDE SEQUENCE</scope>
    <source>
        <strain evidence="4">SGP5-SGP5p</strain>
        <tissue evidence="4">Aerial part</tissue>
    </source>
</reference>
<evidence type="ECO:0000256" key="1">
    <source>
        <dbReference type="ARBA" id="ARBA00007469"/>
    </source>
</evidence>
<evidence type="ECO:0000256" key="2">
    <source>
        <dbReference type="RuleBase" id="RU004328"/>
    </source>
</evidence>
<proteinExistence type="inferred from homology"/>
<dbReference type="Pfam" id="PF00445">
    <property type="entry name" value="Ribonuclease_T2"/>
    <property type="match status" value="1"/>
</dbReference>
<accession>A0A9Q1KQL2</accession>
<protein>
    <submittedName>
        <fullName evidence="4">Uncharacterized protein</fullName>
    </submittedName>
</protein>
<gene>
    <name evidence="4" type="ORF">Cgig2_004076</name>
</gene>
<dbReference type="PANTHER" id="PTHR11240">
    <property type="entry name" value="RIBONUCLEASE T2"/>
    <property type="match status" value="1"/>
</dbReference>
<dbReference type="GO" id="GO:0005576">
    <property type="term" value="C:extracellular region"/>
    <property type="evidence" value="ECO:0007669"/>
    <property type="project" value="TreeGrafter"/>
</dbReference>
<evidence type="ECO:0000256" key="3">
    <source>
        <dbReference type="SAM" id="SignalP"/>
    </source>
</evidence>